<name>A0A9X1B392_9GAMM</name>
<organism evidence="2 3">
    <name type="scientific">Lamprobacter modestohalophilus</name>
    <dbReference type="NCBI Taxonomy" id="1064514"/>
    <lineage>
        <taxon>Bacteria</taxon>
        <taxon>Pseudomonadati</taxon>
        <taxon>Pseudomonadota</taxon>
        <taxon>Gammaproteobacteria</taxon>
        <taxon>Chromatiales</taxon>
        <taxon>Chromatiaceae</taxon>
        <taxon>Lamprobacter</taxon>
    </lineage>
</organism>
<sequence length="193" mass="20948">MATSKQKTCALFWLLTGILPLVILGAIFVSWSGHLSQLSERVANHRDQIRSIQSGVAVIPALQAALQAERSRDDLNQYAFQGETWSLAAALAQGNLNALMSDADLMVASVQALPQRASEAPDRISIRAQVQGTTEQLADLLYRIESATPFLIVEDLSVRPLPQPARRRPGPAEVTNAPGLVIQLQVYGIVLRS</sequence>
<dbReference type="EMBL" id="NRRY01000004">
    <property type="protein sequence ID" value="MBK1617714.1"/>
    <property type="molecule type" value="Genomic_DNA"/>
</dbReference>
<dbReference type="AlphaFoldDB" id="A0A9X1B392"/>
<dbReference type="Pfam" id="PF10741">
    <property type="entry name" value="T2SSM_b"/>
    <property type="match status" value="1"/>
</dbReference>
<reference evidence="2 3" key="1">
    <citation type="journal article" date="2020" name="Microorganisms">
        <title>Osmotic Adaptation and Compatible Solute Biosynthesis of Phototrophic Bacteria as Revealed from Genome Analyses.</title>
        <authorList>
            <person name="Imhoff J.F."/>
            <person name="Rahn T."/>
            <person name="Kunzel S."/>
            <person name="Keller A."/>
            <person name="Neulinger S.C."/>
        </authorList>
    </citation>
    <scope>NUCLEOTIDE SEQUENCE [LARGE SCALE GENOMIC DNA]</scope>
    <source>
        <strain evidence="2 3">DSM 25653</strain>
    </source>
</reference>
<evidence type="ECO:0000313" key="2">
    <source>
        <dbReference type="EMBL" id="MBK1617714.1"/>
    </source>
</evidence>
<evidence type="ECO:0000256" key="1">
    <source>
        <dbReference type="SAM" id="Phobius"/>
    </source>
</evidence>
<accession>A0A9X1B392</accession>
<evidence type="ECO:0000313" key="3">
    <source>
        <dbReference type="Proteomes" id="UP001138768"/>
    </source>
</evidence>
<keyword evidence="1" id="KW-1133">Transmembrane helix</keyword>
<keyword evidence="1" id="KW-0812">Transmembrane</keyword>
<comment type="caution">
    <text evidence="2">The sequence shown here is derived from an EMBL/GenBank/DDBJ whole genome shotgun (WGS) entry which is preliminary data.</text>
</comment>
<protein>
    <recommendedName>
        <fullName evidence="4">General secretion pathway protein GspM</fullName>
    </recommendedName>
</protein>
<keyword evidence="1" id="KW-0472">Membrane</keyword>
<dbReference type="NCBIfam" id="NF040576">
    <property type="entry name" value="T2SS_GspM_XpsM"/>
    <property type="match status" value="1"/>
</dbReference>
<evidence type="ECO:0008006" key="4">
    <source>
        <dbReference type="Google" id="ProtNLM"/>
    </source>
</evidence>
<gene>
    <name evidence="2" type="ORF">CKO42_04445</name>
</gene>
<dbReference type="Proteomes" id="UP001138768">
    <property type="component" value="Unassembled WGS sequence"/>
</dbReference>
<dbReference type="InterPro" id="IPR034756">
    <property type="entry name" value="T2SSM_b"/>
</dbReference>
<feature type="transmembrane region" description="Helical" evidence="1">
    <location>
        <begin position="12"/>
        <end position="31"/>
    </location>
</feature>
<dbReference type="RefSeq" id="WP_200239819.1">
    <property type="nucleotide sequence ID" value="NZ_NRRY01000004.1"/>
</dbReference>
<keyword evidence="3" id="KW-1185">Reference proteome</keyword>
<proteinExistence type="predicted"/>